<evidence type="ECO:0000313" key="3">
    <source>
        <dbReference type="Proteomes" id="UP000642748"/>
    </source>
</evidence>
<protein>
    <recommendedName>
        <fullName evidence="1">Methyltransferase type 11 domain-containing protein</fullName>
    </recommendedName>
</protein>
<evidence type="ECO:0000313" key="2">
    <source>
        <dbReference type="EMBL" id="GIH13030.1"/>
    </source>
</evidence>
<organism evidence="2 3">
    <name type="scientific">Rugosimonospora africana</name>
    <dbReference type="NCBI Taxonomy" id="556532"/>
    <lineage>
        <taxon>Bacteria</taxon>
        <taxon>Bacillati</taxon>
        <taxon>Actinomycetota</taxon>
        <taxon>Actinomycetes</taxon>
        <taxon>Micromonosporales</taxon>
        <taxon>Micromonosporaceae</taxon>
        <taxon>Rugosimonospora</taxon>
    </lineage>
</organism>
<keyword evidence="3" id="KW-1185">Reference proteome</keyword>
<reference evidence="2" key="1">
    <citation type="submission" date="2021-01" db="EMBL/GenBank/DDBJ databases">
        <title>Whole genome shotgun sequence of Rugosimonospora africana NBRC 104875.</title>
        <authorList>
            <person name="Komaki H."/>
            <person name="Tamura T."/>
        </authorList>
    </citation>
    <scope>NUCLEOTIDE SEQUENCE</scope>
    <source>
        <strain evidence="2">NBRC 104875</strain>
    </source>
</reference>
<dbReference type="Pfam" id="PF08241">
    <property type="entry name" value="Methyltransf_11"/>
    <property type="match status" value="1"/>
</dbReference>
<name>A0A8J3VNJ0_9ACTN</name>
<dbReference type="PANTHER" id="PTHR43591:SF24">
    <property type="entry name" value="2-METHOXY-6-POLYPRENYL-1,4-BENZOQUINOL METHYLASE, MITOCHONDRIAL"/>
    <property type="match status" value="1"/>
</dbReference>
<dbReference type="EMBL" id="BONZ01000013">
    <property type="protein sequence ID" value="GIH13030.1"/>
    <property type="molecule type" value="Genomic_DNA"/>
</dbReference>
<dbReference type="AlphaFoldDB" id="A0A8J3VNJ0"/>
<feature type="domain" description="Methyltransferase type 11" evidence="1">
    <location>
        <begin position="43"/>
        <end position="134"/>
    </location>
</feature>
<dbReference type="Gene3D" id="3.40.50.150">
    <property type="entry name" value="Vaccinia Virus protein VP39"/>
    <property type="match status" value="1"/>
</dbReference>
<dbReference type="InterPro" id="IPR029063">
    <property type="entry name" value="SAM-dependent_MTases_sf"/>
</dbReference>
<dbReference type="SUPFAM" id="SSF53335">
    <property type="entry name" value="S-adenosyl-L-methionine-dependent methyltransferases"/>
    <property type="match status" value="1"/>
</dbReference>
<dbReference type="Proteomes" id="UP000642748">
    <property type="component" value="Unassembled WGS sequence"/>
</dbReference>
<dbReference type="InterPro" id="IPR013216">
    <property type="entry name" value="Methyltransf_11"/>
</dbReference>
<dbReference type="PANTHER" id="PTHR43591">
    <property type="entry name" value="METHYLTRANSFERASE"/>
    <property type="match status" value="1"/>
</dbReference>
<sequence>MIGPTWQLFDRVAGQYDEVVPFFAEFGAAIVEALAPPPGSRFLDLGAGRGALTGPALHRGCAVTAVDAAPGMAGRLAASYPAARVCLMDAEALAFASGSFDLVAASFVIHVLGRPAAGVAEAYRVLAPGGRFAFTGGSARSQGAFEAGPALSESQSLGARLNALFLEFDEFLPPGGSMGHPVDAADLLTEAGFVDLREHRAEATVHFADNETLWRWAMSHGYRAFVEDLPEEHRREFHARVLALPSDNRVLWRPSGVWSGRKPS</sequence>
<dbReference type="RefSeq" id="WP_203916734.1">
    <property type="nucleotide sequence ID" value="NZ_BONZ01000013.1"/>
</dbReference>
<dbReference type="GO" id="GO:0008757">
    <property type="term" value="F:S-adenosylmethionine-dependent methyltransferase activity"/>
    <property type="evidence" value="ECO:0007669"/>
    <property type="project" value="InterPro"/>
</dbReference>
<comment type="caution">
    <text evidence="2">The sequence shown here is derived from an EMBL/GenBank/DDBJ whole genome shotgun (WGS) entry which is preliminary data.</text>
</comment>
<dbReference type="CDD" id="cd02440">
    <property type="entry name" value="AdoMet_MTases"/>
    <property type="match status" value="1"/>
</dbReference>
<gene>
    <name evidence="2" type="ORF">Raf01_12020</name>
</gene>
<evidence type="ECO:0000259" key="1">
    <source>
        <dbReference type="Pfam" id="PF08241"/>
    </source>
</evidence>
<proteinExistence type="predicted"/>
<accession>A0A8J3VNJ0</accession>